<dbReference type="EMBL" id="JAODUO010001326">
    <property type="protein sequence ID" value="KAK2166355.1"/>
    <property type="molecule type" value="Genomic_DNA"/>
</dbReference>
<protein>
    <submittedName>
        <fullName evidence="1">Uncharacterized protein</fullName>
    </submittedName>
</protein>
<sequence length="75" mass="8283">MYTLAIQELDIEVGKVMFRTRDGILQMTTKSGIRGLQAALMCQMVHKNGLIGAVQQMHLCQPFMSLGDVAKSTVK</sequence>
<comment type="caution">
    <text evidence="1">The sequence shown here is derived from an EMBL/GenBank/DDBJ whole genome shotgun (WGS) entry which is preliminary data.</text>
</comment>
<accession>A0AAD9K8G4</accession>
<dbReference type="Proteomes" id="UP001209878">
    <property type="component" value="Unassembled WGS sequence"/>
</dbReference>
<evidence type="ECO:0000313" key="1">
    <source>
        <dbReference type="EMBL" id="KAK2166355.1"/>
    </source>
</evidence>
<gene>
    <name evidence="1" type="ORF">NP493_1328g00013</name>
</gene>
<evidence type="ECO:0000313" key="2">
    <source>
        <dbReference type="Proteomes" id="UP001209878"/>
    </source>
</evidence>
<name>A0AAD9K8G4_RIDPI</name>
<dbReference type="AlphaFoldDB" id="A0AAD9K8G4"/>
<organism evidence="1 2">
    <name type="scientific">Ridgeia piscesae</name>
    <name type="common">Tubeworm</name>
    <dbReference type="NCBI Taxonomy" id="27915"/>
    <lineage>
        <taxon>Eukaryota</taxon>
        <taxon>Metazoa</taxon>
        <taxon>Spiralia</taxon>
        <taxon>Lophotrochozoa</taxon>
        <taxon>Annelida</taxon>
        <taxon>Polychaeta</taxon>
        <taxon>Sedentaria</taxon>
        <taxon>Canalipalpata</taxon>
        <taxon>Sabellida</taxon>
        <taxon>Siboglinidae</taxon>
        <taxon>Ridgeia</taxon>
    </lineage>
</organism>
<reference evidence="1" key="1">
    <citation type="journal article" date="2023" name="Mol. Biol. Evol.">
        <title>Third-Generation Sequencing Reveals the Adaptive Role of the Epigenome in Three Deep-Sea Polychaetes.</title>
        <authorList>
            <person name="Perez M."/>
            <person name="Aroh O."/>
            <person name="Sun Y."/>
            <person name="Lan Y."/>
            <person name="Juniper S.K."/>
            <person name="Young C.R."/>
            <person name="Angers B."/>
            <person name="Qian P.Y."/>
        </authorList>
    </citation>
    <scope>NUCLEOTIDE SEQUENCE</scope>
    <source>
        <strain evidence="1">R07B-5</strain>
    </source>
</reference>
<keyword evidence="2" id="KW-1185">Reference proteome</keyword>
<proteinExistence type="predicted"/>